<reference evidence="1 2" key="1">
    <citation type="submission" date="2016-10" db="EMBL/GenBank/DDBJ databases">
        <authorList>
            <person name="de Groot N.N."/>
        </authorList>
    </citation>
    <scope>NUCLEOTIDE SEQUENCE [LARGE SCALE GENOMIC DNA]</scope>
    <source>
        <strain evidence="1 2">DSM 44149</strain>
    </source>
</reference>
<proteinExistence type="predicted"/>
<protein>
    <submittedName>
        <fullName evidence="1">Uncharacterized protein</fullName>
    </submittedName>
</protein>
<dbReference type="OrthoDB" id="2989600at2"/>
<dbReference type="RefSeq" id="WP_156051724.1">
    <property type="nucleotide sequence ID" value="NZ_JOEF01000035.1"/>
</dbReference>
<dbReference type="Proteomes" id="UP000183376">
    <property type="component" value="Chromosome I"/>
</dbReference>
<gene>
    <name evidence="1" type="ORF">SAMN04489726_1714</name>
</gene>
<evidence type="ECO:0000313" key="1">
    <source>
        <dbReference type="EMBL" id="SDM45627.1"/>
    </source>
</evidence>
<accession>A0A1G9TD83</accession>
<name>A0A1G9TD83_ALLAB</name>
<dbReference type="EMBL" id="LT629701">
    <property type="protein sequence ID" value="SDM45627.1"/>
    <property type="molecule type" value="Genomic_DNA"/>
</dbReference>
<dbReference type="Gene3D" id="1.10.600.10">
    <property type="entry name" value="Farnesyl Diphosphate Synthase"/>
    <property type="match status" value="1"/>
</dbReference>
<sequence>MSGARVRPDAQRVHPAAEAIGAGLEAWLDKFALGDERLRGARFHLLAARILPDGARVNVELLAQWAAWLAVQPRAAAYARLASVIEGTVSADEAAPTVLALADLWPRTAVGMSLSWRRRCLQHVRDDSGLVVYDVIESVRRTEIPIGIAHSTAWKTICGTVGELTEWCENDPPMEQVQERLGRLASAQLDLLGHLRTCHPAIYAPVLEVAETICAIPGARLAWRQEIGA</sequence>
<dbReference type="STRING" id="211114.SAMN04489726_1714"/>
<organism evidence="1 2">
    <name type="scientific">Allokutzneria albata</name>
    <name type="common">Kibdelosporangium albatum</name>
    <dbReference type="NCBI Taxonomy" id="211114"/>
    <lineage>
        <taxon>Bacteria</taxon>
        <taxon>Bacillati</taxon>
        <taxon>Actinomycetota</taxon>
        <taxon>Actinomycetes</taxon>
        <taxon>Pseudonocardiales</taxon>
        <taxon>Pseudonocardiaceae</taxon>
        <taxon>Allokutzneria</taxon>
    </lineage>
</organism>
<evidence type="ECO:0000313" key="2">
    <source>
        <dbReference type="Proteomes" id="UP000183376"/>
    </source>
</evidence>
<dbReference type="InterPro" id="IPR008949">
    <property type="entry name" value="Isoprenoid_synthase_dom_sf"/>
</dbReference>
<keyword evidence="2" id="KW-1185">Reference proteome</keyword>
<dbReference type="AlphaFoldDB" id="A0A1G9TD83"/>
<dbReference type="SUPFAM" id="SSF48576">
    <property type="entry name" value="Terpenoid synthases"/>
    <property type="match status" value="1"/>
</dbReference>